<evidence type="ECO:0000256" key="3">
    <source>
        <dbReference type="ARBA" id="ARBA00022777"/>
    </source>
</evidence>
<evidence type="ECO:0000256" key="5">
    <source>
        <dbReference type="PROSITE-ProRule" id="PRU10141"/>
    </source>
</evidence>
<dbReference type="GO" id="GO:0005524">
    <property type="term" value="F:ATP binding"/>
    <property type="evidence" value="ECO:0007669"/>
    <property type="project" value="UniProtKB-UniRule"/>
</dbReference>
<dbReference type="PANTHER" id="PTHR43289">
    <property type="entry name" value="MITOGEN-ACTIVATED PROTEIN KINASE KINASE KINASE 20-RELATED"/>
    <property type="match status" value="1"/>
</dbReference>
<dbReference type="GO" id="GO:0004674">
    <property type="term" value="F:protein serine/threonine kinase activity"/>
    <property type="evidence" value="ECO:0007669"/>
    <property type="project" value="UniProtKB-EC"/>
</dbReference>
<dbReference type="KEGG" id="pbap:Pla133_35080"/>
<dbReference type="InterPro" id="IPR000719">
    <property type="entry name" value="Prot_kinase_dom"/>
</dbReference>
<dbReference type="Gene3D" id="3.90.1580.10">
    <property type="entry name" value="paralog of FGE (formylglycine-generating enzyme)"/>
    <property type="match status" value="1"/>
</dbReference>
<dbReference type="Pfam" id="PF03781">
    <property type="entry name" value="FGE-sulfatase"/>
    <property type="match status" value="1"/>
</dbReference>
<proteinExistence type="predicted"/>
<dbReference type="EC" id="2.7.11.1" evidence="8"/>
<dbReference type="Pfam" id="PF00069">
    <property type="entry name" value="Pkinase"/>
    <property type="match status" value="1"/>
</dbReference>
<sequence>MENAVVDVDSLFAEYLAGVESGQGPELEALCVAHPSAAPELRVLHEHWLRLASAIGVGGATDSLIESFGAEVDPRISIDGAPPQSRFRVKRVVGRGGMGIVFEVWDPEFRRRLAMKVVRSGIGALGEQPSPRTARVVSRFLQEAQITGQLQHPGVLPVHELGADASGQAWFTMPLVEGSTLAQVLDRIAAGDVEWSRERALEMLARVCETMAFAHSRDVIHRDLKPANVMVGSFGEVHVMDWGLARVLGQADRHDLRLEMLARHAPALEAAREEAPLMTMDGDVIGTPAYMSPEQARGELDSLGPQTDVYAVGAMLYHLLTGAAPYRSARGPHEVLAAVVTGPPHPIALAAPGAPPALVSIAERAMRREAADRYPDMAAMSADLRAYLEGRVVVAHESGRWAEARAWVRRNRRLSIAMASSAIFLLLGGIGMYVVRSVERSLWERFLDMRRLTVLQRESDELWPPTPDRVEAMEAWVSLAENVVSRRPMHVRELAQRTSRVSFAAGAERATDSELDAWIIPELRELVDGLEQLRASDPVDQTSIARMRARLDAARSLAERTTQDPSWEAAIDAIADPAGPYGGLTIAPQLGLLPLGTDPHSGLQEFAHLLTGEPPRRNSDGTFDLSVDSSIVLVLIPGARHVLGGVGDHPELVETFERAENEVDLDPFFISKYELTRAQWARWSPPVPDEVATDPSLMPMGSLSHDQGFEIVRRLGLILPTEAQWDYASRGGADTDWWWGPDYRDMTVYEVTGTDAGPSPVGSRSPNGYGLYDMLGNLRELVRDPWRDYSARASRARGDGMLLDVGLDQAQIFTARGAYFFVGFNQSTPLTRQMSRCSMRFTSGRAQTMPITGLRPARVVES</sequence>
<keyword evidence="1 8" id="KW-0808">Transferase</keyword>
<reference evidence="8 9" key="1">
    <citation type="submission" date="2019-02" db="EMBL/GenBank/DDBJ databases">
        <title>Deep-cultivation of Planctomycetes and their phenomic and genomic characterization uncovers novel biology.</title>
        <authorList>
            <person name="Wiegand S."/>
            <person name="Jogler M."/>
            <person name="Boedeker C."/>
            <person name="Pinto D."/>
            <person name="Vollmers J."/>
            <person name="Rivas-Marin E."/>
            <person name="Kohn T."/>
            <person name="Peeters S.H."/>
            <person name="Heuer A."/>
            <person name="Rast P."/>
            <person name="Oberbeckmann S."/>
            <person name="Bunk B."/>
            <person name="Jeske O."/>
            <person name="Meyerdierks A."/>
            <person name="Storesund J.E."/>
            <person name="Kallscheuer N."/>
            <person name="Luecker S."/>
            <person name="Lage O.M."/>
            <person name="Pohl T."/>
            <person name="Merkel B.J."/>
            <person name="Hornburger P."/>
            <person name="Mueller R.-W."/>
            <person name="Bruemmer F."/>
            <person name="Labrenz M."/>
            <person name="Spormann A.M."/>
            <person name="Op den Camp H."/>
            <person name="Overmann J."/>
            <person name="Amann R."/>
            <person name="Jetten M.S.M."/>
            <person name="Mascher T."/>
            <person name="Medema M.H."/>
            <person name="Devos D.P."/>
            <person name="Kaster A.-K."/>
            <person name="Ovreas L."/>
            <person name="Rohde M."/>
            <person name="Galperin M.Y."/>
            <person name="Jogler C."/>
        </authorList>
    </citation>
    <scope>NUCLEOTIDE SEQUENCE [LARGE SCALE GENOMIC DNA]</scope>
    <source>
        <strain evidence="8 9">Pla133</strain>
    </source>
</reference>
<dbReference type="InterPro" id="IPR011009">
    <property type="entry name" value="Kinase-like_dom_sf"/>
</dbReference>
<evidence type="ECO:0000256" key="4">
    <source>
        <dbReference type="ARBA" id="ARBA00022840"/>
    </source>
</evidence>
<dbReference type="InterPro" id="IPR005532">
    <property type="entry name" value="SUMF_dom"/>
</dbReference>
<dbReference type="InterPro" id="IPR008271">
    <property type="entry name" value="Ser/Thr_kinase_AS"/>
</dbReference>
<gene>
    <name evidence="8" type="primary">pknD_4</name>
    <name evidence="8" type="ORF">Pla133_35080</name>
</gene>
<dbReference type="CDD" id="cd14014">
    <property type="entry name" value="STKc_PknB_like"/>
    <property type="match status" value="1"/>
</dbReference>
<keyword evidence="6" id="KW-1133">Transmembrane helix</keyword>
<evidence type="ECO:0000313" key="9">
    <source>
        <dbReference type="Proteomes" id="UP000316921"/>
    </source>
</evidence>
<keyword evidence="6" id="KW-0472">Membrane</keyword>
<feature type="transmembrane region" description="Helical" evidence="6">
    <location>
        <begin position="414"/>
        <end position="435"/>
    </location>
</feature>
<evidence type="ECO:0000313" key="8">
    <source>
        <dbReference type="EMBL" id="QDU68411.1"/>
    </source>
</evidence>
<dbReference type="SUPFAM" id="SSF56112">
    <property type="entry name" value="Protein kinase-like (PK-like)"/>
    <property type="match status" value="1"/>
</dbReference>
<dbReference type="PANTHER" id="PTHR43289:SF6">
    <property type="entry name" value="SERINE_THREONINE-PROTEIN KINASE NEKL-3"/>
    <property type="match status" value="1"/>
</dbReference>
<dbReference type="SMART" id="SM00220">
    <property type="entry name" value="S_TKc"/>
    <property type="match status" value="1"/>
</dbReference>
<dbReference type="Gene3D" id="1.10.510.10">
    <property type="entry name" value="Transferase(Phosphotransferase) domain 1"/>
    <property type="match status" value="1"/>
</dbReference>
<dbReference type="PROSITE" id="PS50011">
    <property type="entry name" value="PROTEIN_KINASE_DOM"/>
    <property type="match status" value="1"/>
</dbReference>
<dbReference type="EMBL" id="CP036287">
    <property type="protein sequence ID" value="QDU68411.1"/>
    <property type="molecule type" value="Genomic_DNA"/>
</dbReference>
<evidence type="ECO:0000259" key="7">
    <source>
        <dbReference type="PROSITE" id="PS50011"/>
    </source>
</evidence>
<organism evidence="8 9">
    <name type="scientific">Engelhardtia mirabilis</name>
    <dbReference type="NCBI Taxonomy" id="2528011"/>
    <lineage>
        <taxon>Bacteria</taxon>
        <taxon>Pseudomonadati</taxon>
        <taxon>Planctomycetota</taxon>
        <taxon>Planctomycetia</taxon>
        <taxon>Planctomycetia incertae sedis</taxon>
        <taxon>Engelhardtia</taxon>
    </lineage>
</organism>
<keyword evidence="2 5" id="KW-0547">Nucleotide-binding</keyword>
<evidence type="ECO:0000256" key="1">
    <source>
        <dbReference type="ARBA" id="ARBA00022679"/>
    </source>
</evidence>
<dbReference type="RefSeq" id="WP_145067389.1">
    <property type="nucleotide sequence ID" value="NZ_CP036287.1"/>
</dbReference>
<dbReference type="InterPro" id="IPR016187">
    <property type="entry name" value="CTDL_fold"/>
</dbReference>
<name>A0A518BN54_9BACT</name>
<dbReference type="InterPro" id="IPR042095">
    <property type="entry name" value="SUMF_sf"/>
</dbReference>
<feature type="binding site" evidence="5">
    <location>
        <position position="116"/>
    </location>
    <ligand>
        <name>ATP</name>
        <dbReference type="ChEBI" id="CHEBI:30616"/>
    </ligand>
</feature>
<keyword evidence="9" id="KW-1185">Reference proteome</keyword>
<dbReference type="AlphaFoldDB" id="A0A518BN54"/>
<dbReference type="PROSITE" id="PS00108">
    <property type="entry name" value="PROTEIN_KINASE_ST"/>
    <property type="match status" value="1"/>
</dbReference>
<dbReference type="SUPFAM" id="SSF56436">
    <property type="entry name" value="C-type lectin-like"/>
    <property type="match status" value="1"/>
</dbReference>
<feature type="domain" description="Protein kinase" evidence="7">
    <location>
        <begin position="87"/>
        <end position="388"/>
    </location>
</feature>
<keyword evidence="6" id="KW-0812">Transmembrane</keyword>
<dbReference type="Gene3D" id="3.30.200.20">
    <property type="entry name" value="Phosphorylase Kinase, domain 1"/>
    <property type="match status" value="1"/>
</dbReference>
<protein>
    <submittedName>
        <fullName evidence="8">Serine/threonine-protein kinase PknD</fullName>
        <ecNumber evidence="8">2.7.11.1</ecNumber>
    </submittedName>
</protein>
<evidence type="ECO:0000256" key="2">
    <source>
        <dbReference type="ARBA" id="ARBA00022741"/>
    </source>
</evidence>
<keyword evidence="3 8" id="KW-0418">Kinase</keyword>
<dbReference type="Proteomes" id="UP000316921">
    <property type="component" value="Chromosome"/>
</dbReference>
<dbReference type="InterPro" id="IPR017441">
    <property type="entry name" value="Protein_kinase_ATP_BS"/>
</dbReference>
<accession>A0A518BN54</accession>
<dbReference type="PROSITE" id="PS00107">
    <property type="entry name" value="PROTEIN_KINASE_ATP"/>
    <property type="match status" value="1"/>
</dbReference>
<keyword evidence="4 5" id="KW-0067">ATP-binding</keyword>
<evidence type="ECO:0000256" key="6">
    <source>
        <dbReference type="SAM" id="Phobius"/>
    </source>
</evidence>